<dbReference type="AlphaFoldDB" id="A0A168AGP5"/>
<keyword evidence="3" id="KW-1185">Reference proteome</keyword>
<dbReference type="Proteomes" id="UP000076874">
    <property type="component" value="Unassembled WGS sequence"/>
</dbReference>
<dbReference type="GO" id="GO:0004174">
    <property type="term" value="F:electron-transferring-flavoprotein dehydrogenase activity"/>
    <property type="evidence" value="ECO:0007669"/>
    <property type="project" value="TreeGrafter"/>
</dbReference>
<dbReference type="Gene3D" id="3.50.50.100">
    <property type="match status" value="1"/>
</dbReference>
<evidence type="ECO:0000259" key="1">
    <source>
        <dbReference type="Pfam" id="PF07992"/>
    </source>
</evidence>
<dbReference type="Pfam" id="PF07992">
    <property type="entry name" value="Pyr_redox_2"/>
    <property type="match status" value="1"/>
</dbReference>
<organism evidence="2 3">
    <name type="scientific">Niveomyces insectorum RCEF 264</name>
    <dbReference type="NCBI Taxonomy" id="1081102"/>
    <lineage>
        <taxon>Eukaryota</taxon>
        <taxon>Fungi</taxon>
        <taxon>Dikarya</taxon>
        <taxon>Ascomycota</taxon>
        <taxon>Pezizomycotina</taxon>
        <taxon>Sordariomycetes</taxon>
        <taxon>Hypocreomycetidae</taxon>
        <taxon>Hypocreales</taxon>
        <taxon>Cordycipitaceae</taxon>
        <taxon>Niveomyces</taxon>
    </lineage>
</organism>
<evidence type="ECO:0000313" key="2">
    <source>
        <dbReference type="EMBL" id="OAA68716.1"/>
    </source>
</evidence>
<dbReference type="PRINTS" id="PR00368">
    <property type="entry name" value="FADPNR"/>
</dbReference>
<evidence type="ECO:0000313" key="3">
    <source>
        <dbReference type="Proteomes" id="UP000076874"/>
    </source>
</evidence>
<reference evidence="2 3" key="1">
    <citation type="journal article" date="2016" name="Genome Biol. Evol.">
        <title>Divergent and convergent evolution of fungal pathogenicity.</title>
        <authorList>
            <person name="Shang Y."/>
            <person name="Xiao G."/>
            <person name="Zheng P."/>
            <person name="Cen K."/>
            <person name="Zhan S."/>
            <person name="Wang C."/>
        </authorList>
    </citation>
    <scope>NUCLEOTIDE SEQUENCE [LARGE SCALE GENOMIC DNA]</scope>
    <source>
        <strain evidence="2 3">RCEF 264</strain>
    </source>
</reference>
<comment type="caution">
    <text evidence="2">The sequence shown here is derived from an EMBL/GenBank/DDBJ whole genome shotgun (WGS) entry which is preliminary data.</text>
</comment>
<dbReference type="PRINTS" id="PR00411">
    <property type="entry name" value="PNDRDTASEI"/>
</dbReference>
<dbReference type="STRING" id="1081102.A0A168AGP5"/>
<dbReference type="SUPFAM" id="SSF51905">
    <property type="entry name" value="FAD/NAD(P)-binding domain"/>
    <property type="match status" value="1"/>
</dbReference>
<dbReference type="PANTHER" id="PTHR43735">
    <property type="entry name" value="APOPTOSIS-INDUCING FACTOR 1"/>
    <property type="match status" value="1"/>
</dbReference>
<dbReference type="InterPro" id="IPR023753">
    <property type="entry name" value="FAD/NAD-binding_dom"/>
</dbReference>
<proteinExistence type="predicted"/>
<name>A0A168AGP5_9HYPO</name>
<dbReference type="EMBL" id="AZHD01000001">
    <property type="protein sequence ID" value="OAA68716.1"/>
    <property type="molecule type" value="Genomic_DNA"/>
</dbReference>
<sequence>MTSRYKNLVVVGGSYVGTNVAQQLAARFHDRFRVVLIEKNSHFHHLFAFPRFAVTNDAETQKAFIPYLPGTFAAAPAGAGTVLQARAVDVTSSSVKLDRTVSLDNQQLDAIPYAFLVLATGTDAVPPSRMPAEGKQRGVEYLRRHAQDVALRSKIVIVGGGAVGVQMATDLKDLYPDKSVTIVHSRPHLMNRFDVALDKIVQDRCAELGVRLKLGMRVKLPRADYYPTDGRLFDVECEDGTQIPADFAIVANGLAPQSGILRSLTPASIDADGYVRVLGTLQIRDPKHPNIFAVGDIAATGAAKAARPGAKQAETVVNNIDHILKGEVLEEYDASDPPAIHLTLGIKKNVIFRNPVLGSSEHFTKDRDDGALDMNIDSVWTRRGGGKDSSL</sequence>
<dbReference type="GO" id="GO:0050660">
    <property type="term" value="F:flavin adenine dinucleotide binding"/>
    <property type="evidence" value="ECO:0007669"/>
    <property type="project" value="TreeGrafter"/>
</dbReference>
<dbReference type="OrthoDB" id="202203at2759"/>
<accession>A0A168AGP5</accession>
<gene>
    <name evidence="2" type="ORF">SPI_00911</name>
</gene>
<protein>
    <submittedName>
        <fullName evidence="2">Pyridine nucleotide-disulfide oxidoreductase, FAD/NAD(P)-binding domain protein</fullName>
    </submittedName>
</protein>
<dbReference type="InterPro" id="IPR036188">
    <property type="entry name" value="FAD/NAD-bd_sf"/>
</dbReference>
<dbReference type="GO" id="GO:0005737">
    <property type="term" value="C:cytoplasm"/>
    <property type="evidence" value="ECO:0007669"/>
    <property type="project" value="TreeGrafter"/>
</dbReference>
<feature type="domain" description="FAD/NAD(P)-binding" evidence="1">
    <location>
        <begin position="7"/>
        <end position="307"/>
    </location>
</feature>
<dbReference type="PANTHER" id="PTHR43735:SF11">
    <property type="entry name" value="HYPOTHETICAL OXIDOREDUCTASE (EUROFUNG)"/>
    <property type="match status" value="1"/>
</dbReference>